<dbReference type="PANTHER" id="PTHR43625:SF40">
    <property type="entry name" value="ALDO-KETO REDUCTASE YAKC [NADP(+)]"/>
    <property type="match status" value="1"/>
</dbReference>
<dbReference type="InterPro" id="IPR036812">
    <property type="entry name" value="NAD(P)_OxRdtase_dom_sf"/>
</dbReference>
<dbReference type="PRINTS" id="PR00069">
    <property type="entry name" value="ALDKETRDTASE"/>
</dbReference>
<keyword evidence="4" id="KW-1185">Reference proteome</keyword>
<name>A0A3S9XCJ2_9GAMM</name>
<evidence type="ECO:0000313" key="4">
    <source>
        <dbReference type="Proteomes" id="UP000273143"/>
    </source>
</evidence>
<dbReference type="Proteomes" id="UP000273143">
    <property type="component" value="Chromosome"/>
</dbReference>
<dbReference type="Gene3D" id="3.20.20.100">
    <property type="entry name" value="NADP-dependent oxidoreductase domain"/>
    <property type="match status" value="1"/>
</dbReference>
<dbReference type="InterPro" id="IPR020471">
    <property type="entry name" value="AKR"/>
</dbReference>
<gene>
    <name evidence="3" type="ORF">DM558_04775</name>
</gene>
<dbReference type="GO" id="GO:0016491">
    <property type="term" value="F:oxidoreductase activity"/>
    <property type="evidence" value="ECO:0007669"/>
    <property type="project" value="UniProtKB-KW"/>
</dbReference>
<proteinExistence type="predicted"/>
<sequence>MFKTRQLADQEIMSIGLGCMNLSHAYNHPTPENEAKALIQKALDLGINHFDTATLYGFGTNEALLGQSGLKARRADIFLASKCGMAGVNGKRVIDGRPETIKKQCEESLKRLSTEYLDLYYLHRRDFNVPFEDSVGALADLVKEGKIRHIGLSEVSAESLRKAYAIHPVAAVQNEYSLWSRNPELGLLQTCEELGVNLVAFSPVGRGFLATQLNISSFPEKDIRLAMPRFQEPQWQYNETLYQQFLELAEEAGCTTAQLSLYWLLAQSNMIIPIPGITKVPHLEEDVATIELTLSDEVLARASELINQQTVKGTRYAKATFAEIDTEKFPEELA</sequence>
<dbReference type="SUPFAM" id="SSF51430">
    <property type="entry name" value="NAD(P)-linked oxidoreductase"/>
    <property type="match status" value="1"/>
</dbReference>
<dbReference type="InterPro" id="IPR023210">
    <property type="entry name" value="NADP_OxRdtase_dom"/>
</dbReference>
<dbReference type="Pfam" id="PF00248">
    <property type="entry name" value="Aldo_ket_red"/>
    <property type="match status" value="1"/>
</dbReference>
<evidence type="ECO:0000256" key="1">
    <source>
        <dbReference type="ARBA" id="ARBA00023002"/>
    </source>
</evidence>
<keyword evidence="1" id="KW-0560">Oxidoreductase</keyword>
<dbReference type="RefSeq" id="WP_127162271.1">
    <property type="nucleotide sequence ID" value="NZ_CP029822.1"/>
</dbReference>
<protein>
    <submittedName>
        <fullName evidence="3">Aldo/keto reductase</fullName>
    </submittedName>
</protein>
<organism evidence="3 4">
    <name type="scientific">Entomomonas moraniae</name>
    <dbReference type="NCBI Taxonomy" id="2213226"/>
    <lineage>
        <taxon>Bacteria</taxon>
        <taxon>Pseudomonadati</taxon>
        <taxon>Pseudomonadota</taxon>
        <taxon>Gammaproteobacteria</taxon>
        <taxon>Pseudomonadales</taxon>
        <taxon>Pseudomonadaceae</taxon>
        <taxon>Entomomonas</taxon>
    </lineage>
</organism>
<dbReference type="GO" id="GO:0005737">
    <property type="term" value="C:cytoplasm"/>
    <property type="evidence" value="ECO:0007669"/>
    <property type="project" value="TreeGrafter"/>
</dbReference>
<dbReference type="InterPro" id="IPR050791">
    <property type="entry name" value="Aldo-Keto_reductase"/>
</dbReference>
<dbReference type="KEGG" id="emo:DM558_04775"/>
<dbReference type="EMBL" id="CP029822">
    <property type="protein sequence ID" value="AZS50130.1"/>
    <property type="molecule type" value="Genomic_DNA"/>
</dbReference>
<evidence type="ECO:0000259" key="2">
    <source>
        <dbReference type="Pfam" id="PF00248"/>
    </source>
</evidence>
<accession>A0A3S9XCJ2</accession>
<reference evidence="4" key="1">
    <citation type="submission" date="2018-06" db="EMBL/GenBank/DDBJ databases">
        <title>Complete genome of Pseudomonas insecticola strain QZS01.</title>
        <authorList>
            <person name="Wang J."/>
            <person name="Su Q."/>
        </authorList>
    </citation>
    <scope>NUCLEOTIDE SEQUENCE [LARGE SCALE GENOMIC DNA]</scope>
    <source>
        <strain evidence="4">QZS01</strain>
    </source>
</reference>
<evidence type="ECO:0000313" key="3">
    <source>
        <dbReference type="EMBL" id="AZS50130.1"/>
    </source>
</evidence>
<dbReference type="AlphaFoldDB" id="A0A3S9XCJ2"/>
<feature type="domain" description="NADP-dependent oxidoreductase" evidence="2">
    <location>
        <begin position="15"/>
        <end position="305"/>
    </location>
</feature>
<dbReference type="PANTHER" id="PTHR43625">
    <property type="entry name" value="AFLATOXIN B1 ALDEHYDE REDUCTASE"/>
    <property type="match status" value="1"/>
</dbReference>